<sequence length="315" mass="36675">MKINDVFNIHNAKSKGFKNYDNGTIPFISNGVMNNGVVGFVSPFNTDRVFRFRGICVSAFCDATVQDPPFIPRGNGGSGLIILEPKSKMNKDELLYYSAYINNTLKWRFSFGRMVTEKRFKDLEIIPYENKDYEKIDKSLPINIINSIQIEHNRNFKLFNIEKLFALHRGDFHALDRLDIGKYPTVSRVAFNNGIVGYYDKPENAKIYSKHFITVSTVTGDAFVQLHDFISTDNVVICEPKCNFRITTLFFIQFMLDNVKWRWSYGRQCYKTKFAATNIHLPVMENQNIDEDYIEKLVKNSPYWNQIDDYINSYN</sequence>
<organism evidence="5 6">
    <name type="scientific">Candidatus Argoarchaeum ethanivorans</name>
    <dbReference type="NCBI Taxonomy" id="2608793"/>
    <lineage>
        <taxon>Archaea</taxon>
        <taxon>Methanobacteriati</taxon>
        <taxon>Methanobacteriota</taxon>
        <taxon>Stenosarchaea group</taxon>
        <taxon>Methanomicrobia</taxon>
        <taxon>Methanosarcinales</taxon>
        <taxon>Methanosarcinales incertae sedis</taxon>
        <taxon>GOM Arc I cluster</taxon>
        <taxon>Candidatus Argoarchaeum</taxon>
    </lineage>
</organism>
<evidence type="ECO:0000313" key="5">
    <source>
        <dbReference type="EMBL" id="RZB29011.1"/>
    </source>
</evidence>
<comment type="similarity">
    <text evidence="1">Belongs to the type-I restriction system S methylase family.</text>
</comment>
<feature type="domain" description="Type I restriction modification DNA specificity" evidence="4">
    <location>
        <begin position="155"/>
        <end position="299"/>
    </location>
</feature>
<keyword evidence="3" id="KW-0238">DNA-binding</keyword>
<proteinExistence type="inferred from homology"/>
<dbReference type="AlphaFoldDB" id="A0A8B3S1Z9"/>
<dbReference type="InterPro" id="IPR044946">
    <property type="entry name" value="Restrct_endonuc_typeI_TRD_sf"/>
</dbReference>
<feature type="domain" description="Type I restriction modification DNA specificity" evidence="4">
    <location>
        <begin position="1"/>
        <end position="125"/>
    </location>
</feature>
<dbReference type="Proteomes" id="UP000291831">
    <property type="component" value="Unassembled WGS sequence"/>
</dbReference>
<name>A0A8B3S1Z9_9EURY</name>
<evidence type="ECO:0000256" key="2">
    <source>
        <dbReference type="ARBA" id="ARBA00022747"/>
    </source>
</evidence>
<evidence type="ECO:0000259" key="4">
    <source>
        <dbReference type="Pfam" id="PF01420"/>
    </source>
</evidence>
<keyword evidence="2" id="KW-0680">Restriction system</keyword>
<protein>
    <recommendedName>
        <fullName evidence="4">Type I restriction modification DNA specificity domain-containing protein</fullName>
    </recommendedName>
</protein>
<gene>
    <name evidence="5" type="ORF">AEth_01615</name>
</gene>
<dbReference type="InterPro" id="IPR000055">
    <property type="entry name" value="Restrct_endonuc_typeI_TRD"/>
</dbReference>
<evidence type="ECO:0000256" key="1">
    <source>
        <dbReference type="ARBA" id="ARBA00010923"/>
    </source>
</evidence>
<dbReference type="Pfam" id="PF01420">
    <property type="entry name" value="Methylase_S"/>
    <property type="match status" value="2"/>
</dbReference>
<reference evidence="6" key="1">
    <citation type="submission" date="2019-01" db="EMBL/GenBank/DDBJ databases">
        <title>Anaerobic oxidation of ethane by archaea from a marine hydrocarbon seep.</title>
        <authorList>
            <person name="Musat F."/>
        </authorList>
    </citation>
    <scope>NUCLEOTIDE SEQUENCE [LARGE SCALE GENOMIC DNA]</scope>
</reference>
<evidence type="ECO:0000256" key="3">
    <source>
        <dbReference type="ARBA" id="ARBA00023125"/>
    </source>
</evidence>
<accession>A0A8B3S1Z9</accession>
<evidence type="ECO:0000313" key="6">
    <source>
        <dbReference type="Proteomes" id="UP000291831"/>
    </source>
</evidence>
<dbReference type="Gene3D" id="3.90.220.20">
    <property type="entry name" value="DNA methylase specificity domains"/>
    <property type="match status" value="2"/>
</dbReference>
<dbReference type="EMBL" id="RPGO01000033">
    <property type="protein sequence ID" value="RZB29011.1"/>
    <property type="molecule type" value="Genomic_DNA"/>
</dbReference>
<dbReference type="GO" id="GO:0003677">
    <property type="term" value="F:DNA binding"/>
    <property type="evidence" value="ECO:0007669"/>
    <property type="project" value="UniProtKB-KW"/>
</dbReference>
<comment type="caution">
    <text evidence="5">The sequence shown here is derived from an EMBL/GenBank/DDBJ whole genome shotgun (WGS) entry which is preliminary data.</text>
</comment>
<dbReference type="GO" id="GO:0009307">
    <property type="term" value="P:DNA restriction-modification system"/>
    <property type="evidence" value="ECO:0007669"/>
    <property type="project" value="UniProtKB-KW"/>
</dbReference>